<dbReference type="GO" id="GO:0016787">
    <property type="term" value="F:hydrolase activity"/>
    <property type="evidence" value="ECO:0007669"/>
    <property type="project" value="InterPro"/>
</dbReference>
<evidence type="ECO:0000259" key="2">
    <source>
        <dbReference type="Pfam" id="PF06439"/>
    </source>
</evidence>
<dbReference type="InterPro" id="IPR010496">
    <property type="entry name" value="AL/BT2_dom"/>
</dbReference>
<dbReference type="AlphaFoldDB" id="A0A552G4T8"/>
<evidence type="ECO:0000313" key="3">
    <source>
        <dbReference type="EMBL" id="TRU54005.1"/>
    </source>
</evidence>
<evidence type="ECO:0000313" key="4">
    <source>
        <dbReference type="Proteomes" id="UP000320293"/>
    </source>
</evidence>
<dbReference type="Proteomes" id="UP000320293">
    <property type="component" value="Unassembled WGS sequence"/>
</dbReference>
<accession>A0A552G4T8</accession>
<name>A0A552G4T8_MICAE</name>
<evidence type="ECO:0000256" key="1">
    <source>
        <dbReference type="SAM" id="Phobius"/>
    </source>
</evidence>
<organism evidence="3 4">
    <name type="scientific">Microcystis aeruginosa Ma_QC_Ca_00000000_S207</name>
    <dbReference type="NCBI Taxonomy" id="2486251"/>
    <lineage>
        <taxon>Bacteria</taxon>
        <taxon>Bacillati</taxon>
        <taxon>Cyanobacteriota</taxon>
        <taxon>Cyanophyceae</taxon>
        <taxon>Oscillatoriophycideae</taxon>
        <taxon>Chroococcales</taxon>
        <taxon>Microcystaceae</taxon>
        <taxon>Microcystis</taxon>
    </lineage>
</organism>
<dbReference type="Gene3D" id="2.60.120.560">
    <property type="entry name" value="Exo-inulinase, domain 1"/>
    <property type="match status" value="1"/>
</dbReference>
<sequence>MVRINKHGEIIRPVSSNGGCGCIGFVVLLILIGTVGNWISNSPPNLKDFQRIVIQENFSNSTKGWVVTEGSKIKDGGLFQLQPKTNWAGWSLWYGHKFKDVDYSADVTKVGGPNDVPFGIIARKSDDSASFYYLTITGQGTVLMGTILQGNWKHKVKVSNGNTVNQGNARNHLRIVCQDNKILGFVNNQVVGSFQDDSISSGLIGVVSERESGNAVAVYFDNILAKERAN</sequence>
<keyword evidence="1" id="KW-0472">Membrane</keyword>
<dbReference type="EMBL" id="SFBF01000016">
    <property type="protein sequence ID" value="TRU54005.1"/>
    <property type="molecule type" value="Genomic_DNA"/>
</dbReference>
<comment type="caution">
    <text evidence="3">The sequence shown here is derived from an EMBL/GenBank/DDBJ whole genome shotgun (WGS) entry which is preliminary data.</text>
</comment>
<keyword evidence="1" id="KW-1133">Transmembrane helix</keyword>
<keyword evidence="1" id="KW-0812">Transmembrane</keyword>
<feature type="transmembrane region" description="Helical" evidence="1">
    <location>
        <begin position="20"/>
        <end position="39"/>
    </location>
</feature>
<gene>
    <name evidence="3" type="ORF">EWV91_00735</name>
</gene>
<proteinExistence type="predicted"/>
<protein>
    <submittedName>
        <fullName evidence="3">DUF1080 domain-containing protein</fullName>
    </submittedName>
</protein>
<feature type="domain" description="3-keto-alpha-glucoside-1,2-lyase/3-keto-2-hydroxy-glucal hydratase" evidence="2">
    <location>
        <begin position="61"/>
        <end position="223"/>
    </location>
</feature>
<reference evidence="3 4" key="1">
    <citation type="submission" date="2019-01" db="EMBL/GenBank/DDBJ databases">
        <title>Coherence of Microcystis species and biogeography revealed through population genomics.</title>
        <authorList>
            <person name="Perez-Carrascal O.M."/>
            <person name="Terrat Y."/>
            <person name="Giani A."/>
            <person name="Fortin N."/>
            <person name="Tromas N."/>
            <person name="Shapiro B.J."/>
        </authorList>
    </citation>
    <scope>NUCLEOTIDE SEQUENCE [LARGE SCALE GENOMIC DNA]</scope>
    <source>
        <strain evidence="3">Ma_QC_Ca_00000000_S207</strain>
    </source>
</reference>
<dbReference type="Pfam" id="PF06439">
    <property type="entry name" value="3keto-disac_hyd"/>
    <property type="match status" value="1"/>
</dbReference>